<evidence type="ECO:0000256" key="1">
    <source>
        <dbReference type="SAM" id="MobiDB-lite"/>
    </source>
</evidence>
<gene>
    <name evidence="2" type="ORF">G7Z17_g1620</name>
</gene>
<evidence type="ECO:0000313" key="2">
    <source>
        <dbReference type="EMBL" id="KAF7556196.1"/>
    </source>
</evidence>
<comment type="caution">
    <text evidence="2">The sequence shown here is derived from an EMBL/GenBank/DDBJ whole genome shotgun (WGS) entry which is preliminary data.</text>
</comment>
<accession>A0A9P5HEJ7</accession>
<evidence type="ECO:0000313" key="3">
    <source>
        <dbReference type="Proteomes" id="UP000722485"/>
    </source>
</evidence>
<organism evidence="2 3">
    <name type="scientific">Cylindrodendrum hubeiense</name>
    <dbReference type="NCBI Taxonomy" id="595255"/>
    <lineage>
        <taxon>Eukaryota</taxon>
        <taxon>Fungi</taxon>
        <taxon>Dikarya</taxon>
        <taxon>Ascomycota</taxon>
        <taxon>Pezizomycotina</taxon>
        <taxon>Sordariomycetes</taxon>
        <taxon>Hypocreomycetidae</taxon>
        <taxon>Hypocreales</taxon>
        <taxon>Nectriaceae</taxon>
        <taxon>Cylindrodendrum</taxon>
    </lineage>
</organism>
<protein>
    <submittedName>
        <fullName evidence="2">Uncharacterized protein</fullName>
    </submittedName>
</protein>
<dbReference type="EMBL" id="JAANBB010000014">
    <property type="protein sequence ID" value="KAF7556196.1"/>
    <property type="molecule type" value="Genomic_DNA"/>
</dbReference>
<feature type="region of interest" description="Disordered" evidence="1">
    <location>
        <begin position="221"/>
        <end position="303"/>
    </location>
</feature>
<reference evidence="2" key="1">
    <citation type="submission" date="2020-03" db="EMBL/GenBank/DDBJ databases">
        <title>Draft Genome Sequence of Cylindrodendrum hubeiense.</title>
        <authorList>
            <person name="Buettner E."/>
            <person name="Kellner H."/>
        </authorList>
    </citation>
    <scope>NUCLEOTIDE SEQUENCE</scope>
    <source>
        <strain evidence="2">IHI 201604</strain>
    </source>
</reference>
<feature type="compositionally biased region" description="Basic and acidic residues" evidence="1">
    <location>
        <begin position="273"/>
        <end position="284"/>
    </location>
</feature>
<dbReference type="AlphaFoldDB" id="A0A9P5HEJ7"/>
<dbReference type="OrthoDB" id="5421247at2759"/>
<feature type="compositionally biased region" description="Low complexity" evidence="1">
    <location>
        <begin position="224"/>
        <end position="272"/>
    </location>
</feature>
<keyword evidence="3" id="KW-1185">Reference proteome</keyword>
<dbReference type="Proteomes" id="UP000722485">
    <property type="component" value="Unassembled WGS sequence"/>
</dbReference>
<name>A0A9P5HEJ7_9HYPO</name>
<sequence>MAQALTFAQLEEAVLHILHLIRNTRGLENTRLAIIGDLALCKHLPQYDVRGIKSIDLIVSKSSSPGRVKKEIVGHPMSPLIEKSGAVLYRHTSGWEMEVKLMPDWLCPYLPTSAQPVRDDVDTLPYVSREDLFVFTVDACTLHDSAASKQREACDAAALLEFASEHFPLKLEEDKMERVEQALADVVEFSPPECDKGWWQRRLGQHSDKHRSAQEIFSELADHPASPVTPSSPASPMSPMSPSGFSSVSRTSSYMSSMSAHSTSSSISSILTSDDKHDKPERPRKMSVNGKPSRHKRHTSTSTGGAVTMTTLAATMKRLELERPASPGMTLTNII</sequence>
<proteinExistence type="predicted"/>